<dbReference type="PANTHER" id="PTHR33676">
    <property type="entry name" value="COLD REGULATED PROTEIN 27"/>
    <property type="match status" value="1"/>
</dbReference>
<evidence type="ECO:0000313" key="2">
    <source>
        <dbReference type="EMBL" id="KAE8679898.1"/>
    </source>
</evidence>
<dbReference type="AlphaFoldDB" id="A0A6A2XWD1"/>
<evidence type="ECO:0000256" key="1">
    <source>
        <dbReference type="SAM" id="MobiDB-lite"/>
    </source>
</evidence>
<dbReference type="InterPro" id="IPR044678">
    <property type="entry name" value="COR27/28"/>
</dbReference>
<dbReference type="GO" id="GO:0042752">
    <property type="term" value="P:regulation of circadian rhythm"/>
    <property type="evidence" value="ECO:0007669"/>
    <property type="project" value="InterPro"/>
</dbReference>
<evidence type="ECO:0000313" key="3">
    <source>
        <dbReference type="Proteomes" id="UP000436088"/>
    </source>
</evidence>
<proteinExistence type="predicted"/>
<keyword evidence="3" id="KW-1185">Reference proteome</keyword>
<dbReference type="EMBL" id="VEPZ02001328">
    <property type="protein sequence ID" value="KAE8679898.1"/>
    <property type="molecule type" value="Genomic_DNA"/>
</dbReference>
<protein>
    <submittedName>
        <fullName evidence="2">Cold regulated protein 27, putative isoform 4</fullName>
    </submittedName>
</protein>
<sequence>MEDFRRTESWTSSEASSSESGEVSSVCSTTRSSKLEWTDEKHNLYLKSMEASFVDQLYDSMDFLGYKSQKNKFPGSKLSRQTHSTSSGQFKVLRGGCWKKINFGTPGFQPNTSDRSSCFMASPWIQHFRSGSDSRVFASCSHLQDHASSKEVSDQNFIDEKTSNERGSKKLKSVANDA</sequence>
<feature type="compositionally biased region" description="Low complexity" evidence="1">
    <location>
        <begin position="9"/>
        <end position="30"/>
    </location>
</feature>
<feature type="region of interest" description="Disordered" evidence="1">
    <location>
        <begin position="1"/>
        <end position="34"/>
    </location>
</feature>
<gene>
    <name evidence="2" type="ORF">F3Y22_tig00111393pilonHSYRG00074</name>
</gene>
<name>A0A6A2XWD1_HIBSY</name>
<dbReference type="PANTHER" id="PTHR33676:SF3">
    <property type="entry name" value="COLD-REGULATED PROTEIN 27"/>
    <property type="match status" value="1"/>
</dbReference>
<dbReference type="Proteomes" id="UP000436088">
    <property type="component" value="Unassembled WGS sequence"/>
</dbReference>
<reference evidence="2" key="1">
    <citation type="submission" date="2019-09" db="EMBL/GenBank/DDBJ databases">
        <title>Draft genome information of white flower Hibiscus syriacus.</title>
        <authorList>
            <person name="Kim Y.-M."/>
        </authorList>
    </citation>
    <scope>NUCLEOTIDE SEQUENCE [LARGE SCALE GENOMIC DNA]</scope>
    <source>
        <strain evidence="2">YM2019G1</strain>
    </source>
</reference>
<organism evidence="2 3">
    <name type="scientific">Hibiscus syriacus</name>
    <name type="common">Rose of Sharon</name>
    <dbReference type="NCBI Taxonomy" id="106335"/>
    <lineage>
        <taxon>Eukaryota</taxon>
        <taxon>Viridiplantae</taxon>
        <taxon>Streptophyta</taxon>
        <taxon>Embryophyta</taxon>
        <taxon>Tracheophyta</taxon>
        <taxon>Spermatophyta</taxon>
        <taxon>Magnoliopsida</taxon>
        <taxon>eudicotyledons</taxon>
        <taxon>Gunneridae</taxon>
        <taxon>Pentapetalae</taxon>
        <taxon>rosids</taxon>
        <taxon>malvids</taxon>
        <taxon>Malvales</taxon>
        <taxon>Malvaceae</taxon>
        <taxon>Malvoideae</taxon>
        <taxon>Hibiscus</taxon>
    </lineage>
</organism>
<accession>A0A6A2XWD1</accession>
<dbReference type="GO" id="GO:0009409">
    <property type="term" value="P:response to cold"/>
    <property type="evidence" value="ECO:0007669"/>
    <property type="project" value="InterPro"/>
</dbReference>
<feature type="compositionally biased region" description="Basic and acidic residues" evidence="1">
    <location>
        <begin position="151"/>
        <end position="168"/>
    </location>
</feature>
<comment type="caution">
    <text evidence="2">The sequence shown here is derived from an EMBL/GenBank/DDBJ whole genome shotgun (WGS) entry which is preliminary data.</text>
</comment>
<feature type="region of interest" description="Disordered" evidence="1">
    <location>
        <begin position="151"/>
        <end position="178"/>
    </location>
</feature>